<dbReference type="EMBL" id="CP113432">
    <property type="protein sequence ID" value="WAI52196.1"/>
    <property type="molecule type" value="Genomic_DNA"/>
</dbReference>
<name>A0ABY7A6T3_9PSED</name>
<dbReference type="RefSeq" id="WP_254474438.1">
    <property type="nucleotide sequence ID" value="NZ_CP113432.1"/>
</dbReference>
<reference evidence="2" key="1">
    <citation type="submission" date="2022-11" db="EMBL/GenBank/DDBJ databases">
        <title>Pseudomonas triclosanedens sp. nov., a triclosan degrader isolated from activated sludge.</title>
        <authorList>
            <person name="Yin Y."/>
            <person name="Lu Z."/>
        </authorList>
    </citation>
    <scope>NUCLEOTIDE SEQUENCE</scope>
    <source>
        <strain evidence="2">ZM23</strain>
    </source>
</reference>
<evidence type="ECO:0000313" key="2">
    <source>
        <dbReference type="EMBL" id="WAI52196.1"/>
    </source>
</evidence>
<keyword evidence="1" id="KW-1133">Transmembrane helix</keyword>
<gene>
    <name evidence="2" type="ORF">OU419_13405</name>
</gene>
<accession>A0ABY7A6T3</accession>
<sequence length="95" mass="10876">MPKLPADETPPRRRMRWHWRLLTLKIYILSVFLLACMLGGCAMLFLNVLNDSLDAGQRLGSLLAGGLILLLCIHILRMSLPPLNVSRLWRRRGLE</sequence>
<feature type="transmembrane region" description="Helical" evidence="1">
    <location>
        <begin position="21"/>
        <end position="46"/>
    </location>
</feature>
<dbReference type="Proteomes" id="UP001163624">
    <property type="component" value="Chromosome"/>
</dbReference>
<protein>
    <submittedName>
        <fullName evidence="2">Uncharacterized protein</fullName>
    </submittedName>
</protein>
<evidence type="ECO:0000313" key="3">
    <source>
        <dbReference type="Proteomes" id="UP001163624"/>
    </source>
</evidence>
<feature type="transmembrane region" description="Helical" evidence="1">
    <location>
        <begin position="58"/>
        <end position="80"/>
    </location>
</feature>
<evidence type="ECO:0000256" key="1">
    <source>
        <dbReference type="SAM" id="Phobius"/>
    </source>
</evidence>
<keyword evidence="3" id="KW-1185">Reference proteome</keyword>
<proteinExistence type="predicted"/>
<keyword evidence="1" id="KW-0812">Transmembrane</keyword>
<keyword evidence="1" id="KW-0472">Membrane</keyword>
<organism evidence="2 3">
    <name type="scientific">Pseudomonas triclosanedens</name>
    <dbReference type="NCBI Taxonomy" id="2961893"/>
    <lineage>
        <taxon>Bacteria</taxon>
        <taxon>Pseudomonadati</taxon>
        <taxon>Pseudomonadota</taxon>
        <taxon>Gammaproteobacteria</taxon>
        <taxon>Pseudomonadales</taxon>
        <taxon>Pseudomonadaceae</taxon>
        <taxon>Pseudomonas</taxon>
    </lineage>
</organism>